<keyword evidence="1" id="KW-0812">Transmembrane</keyword>
<protein>
    <submittedName>
        <fullName evidence="2">Uncharacterized protein</fullName>
    </submittedName>
</protein>
<keyword evidence="3" id="KW-1185">Reference proteome</keyword>
<comment type="caution">
    <text evidence="2">The sequence shown here is derived from an EMBL/GenBank/DDBJ whole genome shotgun (WGS) entry which is preliminary data.</text>
</comment>
<organism evidence="2 3">
    <name type="scientific">Alcanivorax hongdengensis A-11-3</name>
    <dbReference type="NCBI Taxonomy" id="1177179"/>
    <lineage>
        <taxon>Bacteria</taxon>
        <taxon>Pseudomonadati</taxon>
        <taxon>Pseudomonadota</taxon>
        <taxon>Gammaproteobacteria</taxon>
        <taxon>Oceanospirillales</taxon>
        <taxon>Alcanivoracaceae</taxon>
        <taxon>Alcanivorax</taxon>
    </lineage>
</organism>
<proteinExistence type="predicted"/>
<dbReference type="STRING" id="1177179.A11A3_07905"/>
<evidence type="ECO:0000313" key="3">
    <source>
        <dbReference type="Proteomes" id="UP000010164"/>
    </source>
</evidence>
<evidence type="ECO:0000256" key="1">
    <source>
        <dbReference type="SAM" id="Phobius"/>
    </source>
</evidence>
<dbReference type="RefSeq" id="WP_008928760.1">
    <property type="nucleotide sequence ID" value="NZ_AMRJ01000010.1"/>
</dbReference>
<evidence type="ECO:0000313" key="2">
    <source>
        <dbReference type="EMBL" id="EKF74534.1"/>
    </source>
</evidence>
<name>L0WC21_9GAMM</name>
<dbReference type="EMBL" id="AMRJ01000010">
    <property type="protein sequence ID" value="EKF74534.1"/>
    <property type="molecule type" value="Genomic_DNA"/>
</dbReference>
<keyword evidence="1" id="KW-1133">Transmembrane helix</keyword>
<sequence>MQLQHNKCRHGDAYYIAPSASFRRRACCKRYDFGKAMSADQITTYAAWWGAIIATAVFFWDVWKWRRDKAAIEMTVRPNMTVIGEPELEDKYWIKVSATNKGTRPTTIKMVGAEIYPSFIEYIMKRNTEEYVFPNAGMQDPLPRVLNPGEEWSGLVPQIRKDKQLNFLDLASEKIVVLVLQQTIAPKLVRVRLSSTK</sequence>
<dbReference type="AlphaFoldDB" id="L0WC21"/>
<reference evidence="2 3" key="1">
    <citation type="journal article" date="2012" name="J. Bacteriol.">
        <title>Genome Sequence of the Alkane-Degrading Bacterium Alcanivorax hongdengensis Type Strain A-11-3.</title>
        <authorList>
            <person name="Lai Q."/>
            <person name="Shao Z."/>
        </authorList>
    </citation>
    <scope>NUCLEOTIDE SEQUENCE [LARGE SCALE GENOMIC DNA]</scope>
    <source>
        <strain evidence="2 3">A-11-3</strain>
    </source>
</reference>
<dbReference type="Proteomes" id="UP000010164">
    <property type="component" value="Unassembled WGS sequence"/>
</dbReference>
<keyword evidence="1" id="KW-0472">Membrane</keyword>
<feature type="transmembrane region" description="Helical" evidence="1">
    <location>
        <begin position="45"/>
        <end position="63"/>
    </location>
</feature>
<accession>L0WC21</accession>
<dbReference type="OrthoDB" id="7066756at2"/>
<gene>
    <name evidence="2" type="ORF">A11A3_07905</name>
</gene>